<proteinExistence type="predicted"/>
<protein>
    <recommendedName>
        <fullName evidence="3">ATP-dependent DNA helicase PIF1</fullName>
    </recommendedName>
</protein>
<dbReference type="Proteomes" id="UP000287144">
    <property type="component" value="Unassembled WGS sequence"/>
</dbReference>
<keyword evidence="2" id="KW-1185">Reference proteome</keyword>
<gene>
    <name evidence="1" type="ORF">CEP52_017723</name>
</gene>
<evidence type="ECO:0000313" key="1">
    <source>
        <dbReference type="EMBL" id="RSL77364.1"/>
    </source>
</evidence>
<name>A0A428RIK9_9HYPO</name>
<evidence type="ECO:0008006" key="3">
    <source>
        <dbReference type="Google" id="ProtNLM"/>
    </source>
</evidence>
<dbReference type="EMBL" id="NKCK01000815">
    <property type="protein sequence ID" value="RSL77364.1"/>
    <property type="molecule type" value="Genomic_DNA"/>
</dbReference>
<dbReference type="InterPro" id="IPR027417">
    <property type="entry name" value="P-loop_NTPase"/>
</dbReference>
<comment type="caution">
    <text evidence="1">The sequence shown here is derived from an EMBL/GenBank/DDBJ whole genome shotgun (WGS) entry which is preliminary data.</text>
</comment>
<dbReference type="STRING" id="1325735.A0A428RIK9"/>
<evidence type="ECO:0000313" key="2">
    <source>
        <dbReference type="Proteomes" id="UP000287144"/>
    </source>
</evidence>
<reference evidence="1 2" key="1">
    <citation type="submission" date="2017-06" db="EMBL/GenBank/DDBJ databases">
        <title>Comparative genomic analysis of Ambrosia Fusariam Clade fungi.</title>
        <authorList>
            <person name="Stajich J.E."/>
            <person name="Carrillo J."/>
            <person name="Kijimoto T."/>
            <person name="Eskalen A."/>
            <person name="O'Donnell K."/>
            <person name="Kasson M."/>
        </authorList>
    </citation>
    <scope>NUCLEOTIDE SEQUENCE [LARGE SCALE GENOMIC DNA]</scope>
    <source>
        <strain evidence="1 2">NRRL62579</strain>
    </source>
</reference>
<dbReference type="AlphaFoldDB" id="A0A428RIK9"/>
<dbReference type="SUPFAM" id="SSF52540">
    <property type="entry name" value="P-loop containing nucleoside triphosphate hydrolases"/>
    <property type="match status" value="1"/>
</dbReference>
<sequence>MLTLGLGLGLKQFPLTVSYAITVHKSRSITVDKMVPDLSDRDFQTGLSYVVVSRVKMLEGSNLTRQVGQCNA</sequence>
<organism evidence="1 2">
    <name type="scientific">Fusarium oligoseptatum</name>
    <dbReference type="NCBI Taxonomy" id="2604345"/>
    <lineage>
        <taxon>Eukaryota</taxon>
        <taxon>Fungi</taxon>
        <taxon>Dikarya</taxon>
        <taxon>Ascomycota</taxon>
        <taxon>Pezizomycotina</taxon>
        <taxon>Sordariomycetes</taxon>
        <taxon>Hypocreomycetidae</taxon>
        <taxon>Hypocreales</taxon>
        <taxon>Nectriaceae</taxon>
        <taxon>Fusarium</taxon>
        <taxon>Fusarium solani species complex</taxon>
    </lineage>
</organism>
<accession>A0A428RIK9</accession>